<evidence type="ECO:0000313" key="3">
    <source>
        <dbReference type="Proteomes" id="UP000657592"/>
    </source>
</evidence>
<evidence type="ECO:0008006" key="4">
    <source>
        <dbReference type="Google" id="ProtNLM"/>
    </source>
</evidence>
<evidence type="ECO:0000313" key="2">
    <source>
        <dbReference type="EMBL" id="GGH34011.1"/>
    </source>
</evidence>
<feature type="compositionally biased region" description="Basic and acidic residues" evidence="1">
    <location>
        <begin position="102"/>
        <end position="117"/>
    </location>
</feature>
<dbReference type="AlphaFoldDB" id="A0A917ID42"/>
<dbReference type="RefSeq" id="WP_188754322.1">
    <property type="nucleotide sequence ID" value="NZ_BMJY01000001.1"/>
</dbReference>
<organism evidence="2 3">
    <name type="scientific">Microbacterium album</name>
    <dbReference type="NCBI Taxonomy" id="2053191"/>
    <lineage>
        <taxon>Bacteria</taxon>
        <taxon>Bacillati</taxon>
        <taxon>Actinomycetota</taxon>
        <taxon>Actinomycetes</taxon>
        <taxon>Micrococcales</taxon>
        <taxon>Microbacteriaceae</taxon>
        <taxon>Microbacterium</taxon>
    </lineage>
</organism>
<protein>
    <recommendedName>
        <fullName evidence="4">Helix-turn-helix domain-containing protein</fullName>
    </recommendedName>
</protein>
<accession>A0A917ID42</accession>
<reference evidence="2" key="2">
    <citation type="submission" date="2020-09" db="EMBL/GenBank/DDBJ databases">
        <authorList>
            <person name="Sun Q."/>
            <person name="Zhou Y."/>
        </authorList>
    </citation>
    <scope>NUCLEOTIDE SEQUENCE</scope>
    <source>
        <strain evidence="2">CGMCC 1.15794</strain>
    </source>
</reference>
<dbReference type="Proteomes" id="UP000657592">
    <property type="component" value="Unassembled WGS sequence"/>
</dbReference>
<gene>
    <name evidence="2" type="ORF">GCM10010921_01380</name>
</gene>
<name>A0A917ID42_9MICO</name>
<reference evidence="2" key="1">
    <citation type="journal article" date="2014" name="Int. J. Syst. Evol. Microbiol.">
        <title>Complete genome sequence of Corynebacterium casei LMG S-19264T (=DSM 44701T), isolated from a smear-ripened cheese.</title>
        <authorList>
            <consortium name="US DOE Joint Genome Institute (JGI-PGF)"/>
            <person name="Walter F."/>
            <person name="Albersmeier A."/>
            <person name="Kalinowski J."/>
            <person name="Ruckert C."/>
        </authorList>
    </citation>
    <scope>NUCLEOTIDE SEQUENCE</scope>
    <source>
        <strain evidence="2">CGMCC 1.15794</strain>
    </source>
</reference>
<proteinExistence type="predicted"/>
<sequence>MSVKVTNLVWHSEQAAHLKGNAFVAMLALADIADDEGHVVFAREAKRSQEELARKARMSVATFRRATQDLAEQGLLEISRESQRAVNDYRILLTAQIERSEVSGHSAQGERSERSSSERSNSSTPYKGRSNGKNVDVRPRKRGSRIPDPFVLTAEMKAWAAAEVPGLDVVVHTREFVDYWRAKSGKDATKVDWVATWRNWMRKAHRWQGERASTKPAPDDRLREGLERGARLQALVGAEQRGIA</sequence>
<keyword evidence="3" id="KW-1185">Reference proteome</keyword>
<feature type="region of interest" description="Disordered" evidence="1">
    <location>
        <begin position="102"/>
        <end position="146"/>
    </location>
</feature>
<dbReference type="EMBL" id="BMJY01000001">
    <property type="protein sequence ID" value="GGH34011.1"/>
    <property type="molecule type" value="Genomic_DNA"/>
</dbReference>
<evidence type="ECO:0000256" key="1">
    <source>
        <dbReference type="SAM" id="MobiDB-lite"/>
    </source>
</evidence>
<comment type="caution">
    <text evidence="2">The sequence shown here is derived from an EMBL/GenBank/DDBJ whole genome shotgun (WGS) entry which is preliminary data.</text>
</comment>